<dbReference type="EMBL" id="JACJVO010000009">
    <property type="protein sequence ID" value="MBB6730850.1"/>
    <property type="molecule type" value="Genomic_DNA"/>
</dbReference>
<dbReference type="Proteomes" id="UP000564644">
    <property type="component" value="Unassembled WGS sequence"/>
</dbReference>
<evidence type="ECO:0000313" key="1">
    <source>
        <dbReference type="EMBL" id="MBB6730850.1"/>
    </source>
</evidence>
<name>A0A7X0SIZ1_9BACL</name>
<proteinExistence type="predicted"/>
<comment type="caution">
    <text evidence="1">The sequence shown here is derived from an EMBL/GenBank/DDBJ whole genome shotgun (WGS) entry which is preliminary data.</text>
</comment>
<protein>
    <recommendedName>
        <fullName evidence="3">Peptidase</fullName>
    </recommendedName>
</protein>
<organism evidence="1 2">
    <name type="scientific">Cohnella zeiphila</name>
    <dbReference type="NCBI Taxonomy" id="2761120"/>
    <lineage>
        <taxon>Bacteria</taxon>
        <taxon>Bacillati</taxon>
        <taxon>Bacillota</taxon>
        <taxon>Bacilli</taxon>
        <taxon>Bacillales</taxon>
        <taxon>Paenibacillaceae</taxon>
        <taxon>Cohnella</taxon>
    </lineage>
</organism>
<dbReference type="Pfam" id="PF08795">
    <property type="entry name" value="DUF1796"/>
    <property type="match status" value="1"/>
</dbReference>
<dbReference type="RefSeq" id="WP_185128506.1">
    <property type="nucleotide sequence ID" value="NZ_JACJVO010000009.1"/>
</dbReference>
<gene>
    <name evidence="1" type="ORF">H7C18_08040</name>
</gene>
<accession>A0A7X0SIZ1</accession>
<reference evidence="1 2" key="1">
    <citation type="submission" date="2020-08" db="EMBL/GenBank/DDBJ databases">
        <title>Cohnella phylogeny.</title>
        <authorList>
            <person name="Dunlap C."/>
        </authorList>
    </citation>
    <scope>NUCLEOTIDE SEQUENCE [LARGE SCALE GENOMIC DNA]</scope>
    <source>
        <strain evidence="1 2">CBP 2801</strain>
    </source>
</reference>
<evidence type="ECO:0008006" key="3">
    <source>
        <dbReference type="Google" id="ProtNLM"/>
    </source>
</evidence>
<keyword evidence="2" id="KW-1185">Reference proteome</keyword>
<dbReference type="AlphaFoldDB" id="A0A7X0SIZ1"/>
<sequence length="209" mass="23620">MKLSQLKQSYDLILSMGSNCDSALYLRSNGLRSFSGPVDWVISASMPQLIQQIETRFVHCMKLENLKLIGSVYGHFSVEDTATGILSFHDFPVPPDQSRQIVNYPDFKAHFDRKVDRFYKSALASRKALYVRMQANVEEAESLRLALERISGGEVYLLVANYAELEDTSVHEEDWDVPFITAVQIPLTESLRPAAWQNVLSGFVLDGKL</sequence>
<evidence type="ECO:0000313" key="2">
    <source>
        <dbReference type="Proteomes" id="UP000564644"/>
    </source>
</evidence>
<dbReference type="InterPro" id="IPR014903">
    <property type="entry name" value="DUF1796"/>
</dbReference>